<evidence type="ECO:0000313" key="3">
    <source>
        <dbReference type="Proteomes" id="UP000243887"/>
    </source>
</evidence>
<gene>
    <name evidence="2" type="ORF">SAMN04487893_10991</name>
</gene>
<dbReference type="EMBL" id="FORU01000009">
    <property type="protein sequence ID" value="SFJ52574.1"/>
    <property type="molecule type" value="Genomic_DNA"/>
</dbReference>
<evidence type="ECO:0000256" key="1">
    <source>
        <dbReference type="SAM" id="MobiDB-lite"/>
    </source>
</evidence>
<dbReference type="RefSeq" id="WP_177190188.1">
    <property type="nucleotide sequence ID" value="NZ_FORU01000009.1"/>
</dbReference>
<dbReference type="Proteomes" id="UP000243887">
    <property type="component" value="Unassembled WGS sequence"/>
</dbReference>
<dbReference type="STRING" id="1150112.SAMN04487893_10991"/>
<name>A0A1I3S163_9FLAO</name>
<organism evidence="2 3">
    <name type="scientific">Myroides guanonis</name>
    <dbReference type="NCBI Taxonomy" id="1150112"/>
    <lineage>
        <taxon>Bacteria</taxon>
        <taxon>Pseudomonadati</taxon>
        <taxon>Bacteroidota</taxon>
        <taxon>Flavobacteriia</taxon>
        <taxon>Flavobacteriales</taxon>
        <taxon>Flavobacteriaceae</taxon>
        <taxon>Myroides</taxon>
    </lineage>
</organism>
<feature type="compositionally biased region" description="Basic residues" evidence="1">
    <location>
        <begin position="10"/>
        <end position="22"/>
    </location>
</feature>
<reference evidence="3" key="1">
    <citation type="submission" date="2016-10" db="EMBL/GenBank/DDBJ databases">
        <authorList>
            <person name="Varghese N."/>
            <person name="Submissions S."/>
        </authorList>
    </citation>
    <scope>NUCLEOTIDE SEQUENCE [LARGE SCALE GENOMIC DNA]</scope>
    <source>
        <strain evidence="3">DSM 26542</strain>
    </source>
</reference>
<dbReference type="AlphaFoldDB" id="A0A1I3S163"/>
<sequence>MGRKNEENRKAHKKKLDQKKRAKSDATTKRAEKLKLIQKGFLGKE</sequence>
<accession>A0A1I3S163</accession>
<protein>
    <submittedName>
        <fullName evidence="2">Uncharacterized protein</fullName>
    </submittedName>
</protein>
<feature type="region of interest" description="Disordered" evidence="1">
    <location>
        <begin position="1"/>
        <end position="31"/>
    </location>
</feature>
<evidence type="ECO:0000313" key="2">
    <source>
        <dbReference type="EMBL" id="SFJ52574.1"/>
    </source>
</evidence>
<keyword evidence="3" id="KW-1185">Reference proteome</keyword>
<proteinExistence type="predicted"/>